<evidence type="ECO:0000256" key="1">
    <source>
        <dbReference type="SAM" id="MobiDB-lite"/>
    </source>
</evidence>
<proteinExistence type="predicted"/>
<name>A0AAV7LXP1_PLEWA</name>
<reference evidence="2" key="1">
    <citation type="journal article" date="2022" name="bioRxiv">
        <title>Sequencing and chromosome-scale assembly of the giantPleurodeles waltlgenome.</title>
        <authorList>
            <person name="Brown T."/>
            <person name="Elewa A."/>
            <person name="Iarovenko S."/>
            <person name="Subramanian E."/>
            <person name="Araus A.J."/>
            <person name="Petzold A."/>
            <person name="Susuki M."/>
            <person name="Suzuki K.-i.T."/>
            <person name="Hayashi T."/>
            <person name="Toyoda A."/>
            <person name="Oliveira C."/>
            <person name="Osipova E."/>
            <person name="Leigh N.D."/>
            <person name="Simon A."/>
            <person name="Yun M.H."/>
        </authorList>
    </citation>
    <scope>NUCLEOTIDE SEQUENCE</scope>
    <source>
        <strain evidence="2">20211129_DDA</strain>
        <tissue evidence="2">Liver</tissue>
    </source>
</reference>
<comment type="caution">
    <text evidence="2">The sequence shown here is derived from an EMBL/GenBank/DDBJ whole genome shotgun (WGS) entry which is preliminary data.</text>
</comment>
<sequence>MYAASQSHTLEEQWLPAGTAEIFTLINLLSMRIRRQQRDDAARAPAPNGVVSNEKHIYSPTGKGASIALRALAASSETTISYEGN</sequence>
<keyword evidence="3" id="KW-1185">Reference proteome</keyword>
<evidence type="ECO:0000313" key="3">
    <source>
        <dbReference type="Proteomes" id="UP001066276"/>
    </source>
</evidence>
<gene>
    <name evidence="2" type="ORF">NDU88_001449</name>
</gene>
<organism evidence="2 3">
    <name type="scientific">Pleurodeles waltl</name>
    <name type="common">Iberian ribbed newt</name>
    <dbReference type="NCBI Taxonomy" id="8319"/>
    <lineage>
        <taxon>Eukaryota</taxon>
        <taxon>Metazoa</taxon>
        <taxon>Chordata</taxon>
        <taxon>Craniata</taxon>
        <taxon>Vertebrata</taxon>
        <taxon>Euteleostomi</taxon>
        <taxon>Amphibia</taxon>
        <taxon>Batrachia</taxon>
        <taxon>Caudata</taxon>
        <taxon>Salamandroidea</taxon>
        <taxon>Salamandridae</taxon>
        <taxon>Pleurodelinae</taxon>
        <taxon>Pleurodeles</taxon>
    </lineage>
</organism>
<dbReference type="AlphaFoldDB" id="A0AAV7LXP1"/>
<protein>
    <submittedName>
        <fullName evidence="2">Uncharacterized protein</fullName>
    </submittedName>
</protein>
<accession>A0AAV7LXP1</accession>
<dbReference type="Proteomes" id="UP001066276">
    <property type="component" value="Chromosome 10"/>
</dbReference>
<dbReference type="EMBL" id="JANPWB010000014">
    <property type="protein sequence ID" value="KAJ1096306.1"/>
    <property type="molecule type" value="Genomic_DNA"/>
</dbReference>
<feature type="region of interest" description="Disordered" evidence="1">
    <location>
        <begin position="37"/>
        <end position="60"/>
    </location>
</feature>
<evidence type="ECO:0000313" key="2">
    <source>
        <dbReference type="EMBL" id="KAJ1096306.1"/>
    </source>
</evidence>